<dbReference type="PATRIC" id="fig|1121405.3.peg.166"/>
<reference evidence="2 3" key="1">
    <citation type="journal article" date="2013" name="Genome Announc.">
        <title>Draft genome sequences for three mercury-methylating, sulfate-reducing bacteria.</title>
        <authorList>
            <person name="Brown S.D."/>
            <person name="Hurt R.A.Jr."/>
            <person name="Gilmour C.C."/>
            <person name="Elias D.A."/>
        </authorList>
    </citation>
    <scope>NUCLEOTIDE SEQUENCE [LARGE SCALE GENOMIC DNA]</scope>
    <source>
        <strain evidence="2 3">DSM 2059</strain>
    </source>
</reference>
<keyword evidence="3" id="KW-1185">Reference proteome</keyword>
<name>S7U621_DESML</name>
<protein>
    <submittedName>
        <fullName evidence="2">SpoVR family protein</fullName>
    </submittedName>
</protein>
<dbReference type="AlphaFoldDB" id="S7U621"/>
<dbReference type="Proteomes" id="UP000014977">
    <property type="component" value="Unassembled WGS sequence"/>
</dbReference>
<dbReference type="STRING" id="897.B2D07_11925"/>
<dbReference type="InterPro" id="IPR007390">
    <property type="entry name" value="Spore_V_R"/>
</dbReference>
<evidence type="ECO:0000313" key="2">
    <source>
        <dbReference type="EMBL" id="EPR44971.1"/>
    </source>
</evidence>
<dbReference type="RefSeq" id="WP_020875198.1">
    <property type="nucleotide sequence ID" value="NZ_ATHJ01000011.1"/>
</dbReference>
<dbReference type="PANTHER" id="PTHR30029">
    <property type="entry name" value="STAGE V SPORULATION PROTEIN R"/>
    <property type="match status" value="1"/>
</dbReference>
<dbReference type="eggNOG" id="COG2719">
    <property type="taxonomic scope" value="Bacteria"/>
</dbReference>
<dbReference type="EMBL" id="ATHJ01000011">
    <property type="protein sequence ID" value="EPR44971.1"/>
    <property type="molecule type" value="Genomic_DNA"/>
</dbReference>
<accession>S7U621</accession>
<gene>
    <name evidence="2" type="ORF">dsmv_1007</name>
</gene>
<dbReference type="InterPro" id="IPR056174">
    <property type="entry name" value="SpoVR_N"/>
</dbReference>
<organism evidence="2 3">
    <name type="scientific">Desulfococcus multivorans DSM 2059</name>
    <dbReference type="NCBI Taxonomy" id="1121405"/>
    <lineage>
        <taxon>Bacteria</taxon>
        <taxon>Pseudomonadati</taxon>
        <taxon>Thermodesulfobacteriota</taxon>
        <taxon>Desulfobacteria</taxon>
        <taxon>Desulfobacterales</taxon>
        <taxon>Desulfococcaceae</taxon>
        <taxon>Desulfococcus</taxon>
    </lineage>
</organism>
<dbReference type="Pfam" id="PF04293">
    <property type="entry name" value="SpoVR"/>
    <property type="match status" value="1"/>
</dbReference>
<proteinExistence type="predicted"/>
<evidence type="ECO:0000259" key="1">
    <source>
        <dbReference type="Pfam" id="PF04293"/>
    </source>
</evidence>
<dbReference type="PANTHER" id="PTHR30029:SF2">
    <property type="entry name" value="STAGE V SPORULATION PROTEIN R"/>
    <property type="match status" value="1"/>
</dbReference>
<feature type="domain" description="SpoVR protein-like N-terminal" evidence="1">
    <location>
        <begin position="9"/>
        <end position="442"/>
    </location>
</feature>
<sequence length="555" mass="65272">MELIGQHAKKIMEGCKQRARDAGLRFQDDTLEYIVTNRDLLELSPKIMIPTLYDYWVHDVEVLKGKGKYELYPGNPYETVINTRPPISFYNDNNPDWLNVMIFYHVIGHIDFFQNNLLFQHTHDYDFTGEALSDKRLIARLRSEKGRWVDYVIEFARGIDNLVSFHGELSRVQPPSAASGSGPINFYFDVFLQSLKKVNITDYIKEIERYNQCIRDYGQHGEETFLADTELKHPEFKAVYQKSLQKKPETRMDLLRFLMVHSEFLNKEENDWMKSVLQVIRKTSLFFQPQIRTKIMNEGWASYWHEVLFMADDRIQGHEVDFARINAGVTALPRVGLNPYALGMRLFYYIKEMADKGRHTMTFHQMKDAHLREVYDAKTGAGRRFIFDVRENMDDFLFVKTFVDQDFIDAHKLFVVGKRMNPAKTAWEYYVKSRKAEDYRQMLIEGLYHPPHIEIDPKKTENKTLYLVHRFEGKPLVKDYIANTMLGIEYLWGGPVKLETSEVAKTSSSPYAVFNVGGTSAQETSDTFDIKWQRVLYTMEKRRLTRRILYNMEDV</sequence>
<comment type="caution">
    <text evidence="2">The sequence shown here is derived from an EMBL/GenBank/DDBJ whole genome shotgun (WGS) entry which is preliminary data.</text>
</comment>
<dbReference type="OrthoDB" id="9784270at2"/>
<evidence type="ECO:0000313" key="3">
    <source>
        <dbReference type="Proteomes" id="UP000014977"/>
    </source>
</evidence>